<name>A0A0P1AXF5_PLAHL</name>
<feature type="compositionally biased region" description="Low complexity" evidence="1">
    <location>
        <begin position="132"/>
        <end position="157"/>
    </location>
</feature>
<evidence type="ECO:0000313" key="3">
    <source>
        <dbReference type="EMBL" id="CEG46722.1"/>
    </source>
</evidence>
<feature type="compositionally biased region" description="Polar residues" evidence="1">
    <location>
        <begin position="158"/>
        <end position="172"/>
    </location>
</feature>
<dbReference type="Proteomes" id="UP000054928">
    <property type="component" value="Unassembled WGS sequence"/>
</dbReference>
<dbReference type="PANTHER" id="PTHR31157">
    <property type="entry name" value="SCP DOMAIN-CONTAINING PROTEIN"/>
    <property type="match status" value="1"/>
</dbReference>
<dbReference type="AlphaFoldDB" id="A0A0P1AXF5"/>
<dbReference type="Pfam" id="PF00188">
    <property type="entry name" value="CAP"/>
    <property type="match status" value="1"/>
</dbReference>
<organism evidence="3 4">
    <name type="scientific">Plasmopara halstedii</name>
    <name type="common">Downy mildew of sunflower</name>
    <dbReference type="NCBI Taxonomy" id="4781"/>
    <lineage>
        <taxon>Eukaryota</taxon>
        <taxon>Sar</taxon>
        <taxon>Stramenopiles</taxon>
        <taxon>Oomycota</taxon>
        <taxon>Peronosporomycetes</taxon>
        <taxon>Peronosporales</taxon>
        <taxon>Peronosporaceae</taxon>
        <taxon>Plasmopara</taxon>
    </lineage>
</organism>
<evidence type="ECO:0000313" key="4">
    <source>
        <dbReference type="Proteomes" id="UP000054928"/>
    </source>
</evidence>
<dbReference type="InterPro" id="IPR014044">
    <property type="entry name" value="CAP_dom"/>
</dbReference>
<dbReference type="SUPFAM" id="SSF55797">
    <property type="entry name" value="PR-1-like"/>
    <property type="match status" value="1"/>
</dbReference>
<dbReference type="RefSeq" id="XP_024583091.1">
    <property type="nucleotide sequence ID" value="XM_024717609.1"/>
</dbReference>
<dbReference type="CDD" id="cd05379">
    <property type="entry name" value="CAP_bacterial"/>
    <property type="match status" value="1"/>
</dbReference>
<dbReference type="OMA" id="ENIAWGD"/>
<dbReference type="STRING" id="4781.A0A0P1AXF5"/>
<feature type="non-terminal residue" evidence="3">
    <location>
        <position position="172"/>
    </location>
</feature>
<feature type="domain" description="SCP" evidence="2">
    <location>
        <begin position="2"/>
        <end position="120"/>
    </location>
</feature>
<sequence>MLDAVNAERAKAGLSALCTNQKLANAAARHSKDMAEHNFMDHIGSDGSTLSERITDAGYSWTMVAENIAAGQEDVASVMESWMNSAGHRANILGADYTMFGTSYVFSAQSKYRHYWTQDFASGDTEGCDNGSSSTSQSTEQTQQEQSENQQETQSSNDINGTTTQNYTSPST</sequence>
<keyword evidence="4" id="KW-1185">Reference proteome</keyword>
<feature type="region of interest" description="Disordered" evidence="1">
    <location>
        <begin position="124"/>
        <end position="172"/>
    </location>
</feature>
<dbReference type="GeneID" id="36398462"/>
<evidence type="ECO:0000259" key="2">
    <source>
        <dbReference type="Pfam" id="PF00188"/>
    </source>
</evidence>
<proteinExistence type="predicted"/>
<dbReference type="InterPro" id="IPR035940">
    <property type="entry name" value="CAP_sf"/>
</dbReference>
<dbReference type="EMBL" id="CCYD01002288">
    <property type="protein sequence ID" value="CEG46722.1"/>
    <property type="molecule type" value="Genomic_DNA"/>
</dbReference>
<dbReference type="Gene3D" id="3.40.33.10">
    <property type="entry name" value="CAP"/>
    <property type="match status" value="1"/>
</dbReference>
<protein>
    <submittedName>
        <fullName evidence="3">CAP domain</fullName>
    </submittedName>
</protein>
<dbReference type="OrthoDB" id="568194at2759"/>
<dbReference type="PANTHER" id="PTHR31157:SF1">
    <property type="entry name" value="SCP DOMAIN-CONTAINING PROTEIN"/>
    <property type="match status" value="1"/>
</dbReference>
<accession>A0A0P1AXF5</accession>
<evidence type="ECO:0000256" key="1">
    <source>
        <dbReference type="SAM" id="MobiDB-lite"/>
    </source>
</evidence>
<reference evidence="4" key="1">
    <citation type="submission" date="2014-09" db="EMBL/GenBank/DDBJ databases">
        <authorList>
            <person name="Sharma Rahul"/>
            <person name="Thines Marco"/>
        </authorList>
    </citation>
    <scope>NUCLEOTIDE SEQUENCE [LARGE SCALE GENOMIC DNA]</scope>
</reference>